<evidence type="ECO:0000259" key="1">
    <source>
        <dbReference type="Pfam" id="PF08350"/>
    </source>
</evidence>
<reference evidence="3 4" key="1">
    <citation type="journal article" date="2019" name="Int. J. Syst. Evol. Microbiol.">
        <title>The Global Catalogue of Microorganisms (GCM) 10K type strain sequencing project: providing services to taxonomists for standard genome sequencing and annotation.</title>
        <authorList>
            <consortium name="The Broad Institute Genomics Platform"/>
            <consortium name="The Broad Institute Genome Sequencing Center for Infectious Disease"/>
            <person name="Wu L."/>
            <person name="Ma J."/>
        </authorList>
    </citation>
    <scope>NUCLEOTIDE SEQUENCE [LARGE SCALE GENOMIC DNA]</scope>
    <source>
        <strain evidence="3 4">CGMCC 1.10387</strain>
    </source>
</reference>
<evidence type="ECO:0000313" key="3">
    <source>
        <dbReference type="EMBL" id="MFD1685522.1"/>
    </source>
</evidence>
<feature type="domain" description="HVO-A0261-like N-terminal" evidence="2">
    <location>
        <begin position="6"/>
        <end position="89"/>
    </location>
</feature>
<comment type="caution">
    <text evidence="3">The sequence shown here is derived from an EMBL/GenBank/DDBJ whole genome shotgun (WGS) entry which is preliminary data.</text>
</comment>
<gene>
    <name evidence="3" type="ORF">ACFSAS_07835</name>
</gene>
<evidence type="ECO:0000259" key="2">
    <source>
        <dbReference type="Pfam" id="PF25213"/>
    </source>
</evidence>
<dbReference type="InterPro" id="IPR013561">
    <property type="entry name" value="FilR1_middle_dom"/>
</dbReference>
<dbReference type="Proteomes" id="UP001597092">
    <property type="component" value="Unassembled WGS sequence"/>
</dbReference>
<dbReference type="EMBL" id="JBHUDP010000002">
    <property type="protein sequence ID" value="MFD1685522.1"/>
    <property type="molecule type" value="Genomic_DNA"/>
</dbReference>
<keyword evidence="4" id="KW-1185">Reference proteome</keyword>
<sequence length="262" mass="29192">MNTPLEDIEFLARSDHRVNALGALSVGPQKRGDLRVATGASNATVGRILSEFETRTWVHRDGDQYELTSLGEFIADGFFDLVERFEIEQSIRGVWRWFPTQLGFTLEMFSGVTVTRPNESNPYSPNNRYIELVEASTTLREMGRVPLKPENVRAVFEQAVDGTAVELVFDEESLRYMLGREPELANEALASGNLVLLTHGDLPGGLALFDDCVGTCCRDYETGISRAILDTDAPEALEHARVVFDAYRRDAVPFEAEALTAR</sequence>
<dbReference type="AlphaFoldDB" id="A0ABD6DVC0"/>
<organism evidence="3 4">
    <name type="scientific">Halobellus litoreus</name>
    <dbReference type="NCBI Taxonomy" id="755310"/>
    <lineage>
        <taxon>Archaea</taxon>
        <taxon>Methanobacteriati</taxon>
        <taxon>Methanobacteriota</taxon>
        <taxon>Stenosarchaea group</taxon>
        <taxon>Halobacteria</taxon>
        <taxon>Halobacteriales</taxon>
        <taxon>Haloferacaceae</taxon>
        <taxon>Halobellus</taxon>
    </lineage>
</organism>
<evidence type="ECO:0000313" key="4">
    <source>
        <dbReference type="Proteomes" id="UP001597092"/>
    </source>
</evidence>
<feature type="domain" description="Methanogenesis regulatory protein FilR1 middle" evidence="1">
    <location>
        <begin position="122"/>
        <end position="250"/>
    </location>
</feature>
<dbReference type="InterPro" id="IPR036390">
    <property type="entry name" value="WH_DNA-bd_sf"/>
</dbReference>
<accession>A0ABD6DVC0</accession>
<dbReference type="SUPFAM" id="SSF46785">
    <property type="entry name" value="Winged helix' DNA-binding domain"/>
    <property type="match status" value="1"/>
</dbReference>
<dbReference type="RefSeq" id="WP_256306463.1">
    <property type="nucleotide sequence ID" value="NZ_JANHAW010000001.1"/>
</dbReference>
<dbReference type="InterPro" id="IPR057527">
    <property type="entry name" value="HVO_A0261-like_N"/>
</dbReference>
<protein>
    <submittedName>
        <fullName evidence="3">Helix-turn-helix transcriptional regulator</fullName>
    </submittedName>
</protein>
<name>A0ABD6DVC0_9EURY</name>
<dbReference type="Pfam" id="PF08350">
    <property type="entry name" value="FilR1_middle"/>
    <property type="match status" value="1"/>
</dbReference>
<dbReference type="Pfam" id="PF25213">
    <property type="entry name" value="HVO_A0261_N"/>
    <property type="match status" value="1"/>
</dbReference>
<proteinExistence type="predicted"/>